<gene>
    <name evidence="2" type="ORF">VIBNI_B0734</name>
</gene>
<name>U4KC65_9VIBR</name>
<evidence type="ECO:0000313" key="2">
    <source>
        <dbReference type="EMBL" id="CCO60526.1"/>
    </source>
</evidence>
<keyword evidence="3" id="KW-1185">Reference proteome</keyword>
<organism evidence="2 3">
    <name type="scientific">Vibrio nigripulchritudo</name>
    <dbReference type="NCBI Taxonomy" id="28173"/>
    <lineage>
        <taxon>Bacteria</taxon>
        <taxon>Pseudomonadati</taxon>
        <taxon>Pseudomonadota</taxon>
        <taxon>Gammaproteobacteria</taxon>
        <taxon>Vibrionales</taxon>
        <taxon>Vibrionaceae</taxon>
        <taxon>Vibrio</taxon>
    </lineage>
</organism>
<feature type="chain" id="PRO_5004651151" evidence="1">
    <location>
        <begin position="18"/>
        <end position="107"/>
    </location>
</feature>
<protein>
    <submittedName>
        <fullName evidence="2">Uncharacterized protein</fullName>
    </submittedName>
</protein>
<evidence type="ECO:0000256" key="1">
    <source>
        <dbReference type="SAM" id="SignalP"/>
    </source>
</evidence>
<dbReference type="RefSeq" id="WP_022561129.1">
    <property type="nucleotide sequence ID" value="NC_022543.1"/>
</dbReference>
<evidence type="ECO:0000313" key="3">
    <source>
        <dbReference type="Proteomes" id="UP000016895"/>
    </source>
</evidence>
<accession>U4KC65</accession>
<dbReference type="Proteomes" id="UP000016895">
    <property type="component" value="Chromosome 2"/>
</dbReference>
<proteinExistence type="predicted"/>
<dbReference type="AlphaFoldDB" id="U4KC65"/>
<sequence>MKKILALLLLFPCLGVAQEWGPTGKVTEINSGYVDGSIIFGTSAPLHNPKNCSSGLYYVGSEYASVSNALSLLLSAQARGADIKVAVNTNACGKYGHPVVTRIKLLP</sequence>
<reference evidence="2 3" key="1">
    <citation type="journal article" date="2013" name="ISME J.">
        <title>Comparative genomics of pathogenic lineages of Vibrio nigripulchritudo identifies virulence-associated traits.</title>
        <authorList>
            <person name="Goudenege D."/>
            <person name="Labreuche Y."/>
            <person name="Krin E."/>
            <person name="Ansquer D."/>
            <person name="Mangenot S."/>
            <person name="Calteau A."/>
            <person name="Medigue C."/>
            <person name="Mazel D."/>
            <person name="Polz M.F."/>
            <person name="Le Roux F."/>
        </authorList>
    </citation>
    <scope>NUCLEOTIDE SEQUENCE [LARGE SCALE GENOMIC DNA]</scope>
    <source>
        <strain evidence="3">SnF1</strain>
    </source>
</reference>
<keyword evidence="1" id="KW-0732">Signal</keyword>
<dbReference type="EMBL" id="FO203527">
    <property type="protein sequence ID" value="CCO60526.1"/>
    <property type="molecule type" value="Genomic_DNA"/>
</dbReference>
<dbReference type="KEGG" id="vni:VIBNI_B0734"/>
<feature type="signal peptide" evidence="1">
    <location>
        <begin position="1"/>
        <end position="17"/>
    </location>
</feature>